<feature type="chain" id="PRO_5038885216" description="Lipoprotein" evidence="1">
    <location>
        <begin position="17"/>
        <end position="195"/>
    </location>
</feature>
<evidence type="ECO:0000313" key="2">
    <source>
        <dbReference type="EMBL" id="TBT95020.1"/>
    </source>
</evidence>
<organism evidence="2 3">
    <name type="scientific">Propioniciclava tarda</name>
    <dbReference type="NCBI Taxonomy" id="433330"/>
    <lineage>
        <taxon>Bacteria</taxon>
        <taxon>Bacillati</taxon>
        <taxon>Actinomycetota</taxon>
        <taxon>Actinomycetes</taxon>
        <taxon>Propionibacteriales</taxon>
        <taxon>Propionibacteriaceae</taxon>
        <taxon>Propioniciclava</taxon>
    </lineage>
</organism>
<proteinExistence type="predicted"/>
<reference evidence="2 3" key="1">
    <citation type="submission" date="2019-01" db="EMBL/GenBank/DDBJ databases">
        <title>Lactibacter flavus gen. nov., sp. nov., a novel bacterium of the family Propionibacteriaceae isolated from raw milk and dairy products.</title>
        <authorList>
            <person name="Huptas C."/>
            <person name="Wenning M."/>
            <person name="Breitenwieser F."/>
            <person name="Doll E."/>
            <person name="Von Neubeck M."/>
            <person name="Busse H.-J."/>
            <person name="Scherer S."/>
        </authorList>
    </citation>
    <scope>NUCLEOTIDE SEQUENCE [LARGE SCALE GENOMIC DNA]</scope>
    <source>
        <strain evidence="2 3">DSM 22130</strain>
    </source>
</reference>
<comment type="caution">
    <text evidence="2">The sequence shown here is derived from an EMBL/GenBank/DDBJ whole genome shotgun (WGS) entry which is preliminary data.</text>
</comment>
<keyword evidence="1" id="KW-0732">Signal</keyword>
<dbReference type="AlphaFoldDB" id="A0A4Q9KM37"/>
<dbReference type="RefSeq" id="WP_131171857.1">
    <property type="nucleotide sequence ID" value="NZ_FXTL01000006.1"/>
</dbReference>
<dbReference type="Proteomes" id="UP000291933">
    <property type="component" value="Unassembled WGS sequence"/>
</dbReference>
<dbReference type="PROSITE" id="PS51257">
    <property type="entry name" value="PROKAR_LIPOPROTEIN"/>
    <property type="match status" value="1"/>
</dbReference>
<evidence type="ECO:0008006" key="4">
    <source>
        <dbReference type="Google" id="ProtNLM"/>
    </source>
</evidence>
<keyword evidence="3" id="KW-1185">Reference proteome</keyword>
<accession>A0A4Q9KM37</accession>
<evidence type="ECO:0000313" key="3">
    <source>
        <dbReference type="Proteomes" id="UP000291933"/>
    </source>
</evidence>
<name>A0A4Q9KM37_PROTD</name>
<dbReference type="EMBL" id="SDMR01000007">
    <property type="protein sequence ID" value="TBT95020.1"/>
    <property type="molecule type" value="Genomic_DNA"/>
</dbReference>
<sequence length="195" mass="19705">MRRGAAVAGVVGIVLAASGCGTPWVATGSAASSPTPTYVCTPLAGAPAPCTAEEFSKLQAQAQLAVDAQDVYGRFFAEFVAQQRKGGSTTTSTALGAVTGGPYLAAQQANLARLATDGLKITGDVKLVKLVPVAGGPSHGYETALLACIDATKAEAVKGATVVSQGKMTAETAYFKRDAGVLKIWDAEKADPGQC</sequence>
<feature type="signal peptide" evidence="1">
    <location>
        <begin position="1"/>
        <end position="16"/>
    </location>
</feature>
<evidence type="ECO:0000256" key="1">
    <source>
        <dbReference type="SAM" id="SignalP"/>
    </source>
</evidence>
<gene>
    <name evidence="2" type="ORF">ET996_07025</name>
</gene>
<protein>
    <recommendedName>
        <fullName evidence="4">Lipoprotein</fullName>
    </recommendedName>
</protein>